<comment type="caution">
    <text evidence="2">The sequence shown here is derived from an EMBL/GenBank/DDBJ whole genome shotgun (WGS) entry which is preliminary data.</text>
</comment>
<dbReference type="Proteomes" id="UP000249363">
    <property type="component" value="Unassembled WGS sequence"/>
</dbReference>
<evidence type="ECO:0000313" key="2">
    <source>
        <dbReference type="EMBL" id="RAO71351.1"/>
    </source>
</evidence>
<dbReference type="AlphaFoldDB" id="A0A364L6M0"/>
<dbReference type="EMBL" id="MIKG01000015">
    <property type="protein sequence ID" value="RAO71351.1"/>
    <property type="molecule type" value="Genomic_DNA"/>
</dbReference>
<accession>A0A364L6M0</accession>
<reference evidence="2 3" key="1">
    <citation type="journal article" date="2017" name="Biotechnol. Biofuels">
        <title>Differential beta-glucosidase expression as a function of carbon source availability in Talaromyces amestolkiae: a genomic and proteomic approach.</title>
        <authorList>
            <person name="de Eugenio L.I."/>
            <person name="Mendez-Liter J.A."/>
            <person name="Nieto-Dominguez M."/>
            <person name="Alonso L."/>
            <person name="Gil-Munoz J."/>
            <person name="Barriuso J."/>
            <person name="Prieto A."/>
            <person name="Martinez M.J."/>
        </authorList>
    </citation>
    <scope>NUCLEOTIDE SEQUENCE [LARGE SCALE GENOMIC DNA]</scope>
    <source>
        <strain evidence="2 3">CIB</strain>
    </source>
</reference>
<protein>
    <submittedName>
        <fullName evidence="2">Uncharacterized protein</fullName>
    </submittedName>
</protein>
<keyword evidence="3" id="KW-1185">Reference proteome</keyword>
<organism evidence="2 3">
    <name type="scientific">Talaromyces amestolkiae</name>
    <dbReference type="NCBI Taxonomy" id="1196081"/>
    <lineage>
        <taxon>Eukaryota</taxon>
        <taxon>Fungi</taxon>
        <taxon>Dikarya</taxon>
        <taxon>Ascomycota</taxon>
        <taxon>Pezizomycotina</taxon>
        <taxon>Eurotiomycetes</taxon>
        <taxon>Eurotiomycetidae</taxon>
        <taxon>Eurotiales</taxon>
        <taxon>Trichocomaceae</taxon>
        <taxon>Talaromyces</taxon>
        <taxon>Talaromyces sect. Talaromyces</taxon>
    </lineage>
</organism>
<feature type="region of interest" description="Disordered" evidence="1">
    <location>
        <begin position="1"/>
        <end position="41"/>
    </location>
</feature>
<feature type="compositionally biased region" description="Basic and acidic residues" evidence="1">
    <location>
        <begin position="29"/>
        <end position="40"/>
    </location>
</feature>
<proteinExistence type="predicted"/>
<evidence type="ECO:0000256" key="1">
    <source>
        <dbReference type="SAM" id="MobiDB-lite"/>
    </source>
</evidence>
<dbReference type="GeneID" id="63796578"/>
<gene>
    <name evidence="2" type="ORF">BHQ10_007363</name>
</gene>
<dbReference type="RefSeq" id="XP_040735866.1">
    <property type="nucleotide sequence ID" value="XM_040880050.1"/>
</dbReference>
<sequence>MTRDAIVLNRDTPRAAGLRDPAVSPDTSRQQEEHEHELGSKGKAWLKWGANLMGDTVLAAWSSKTFRTPKGGVDYRAKD</sequence>
<evidence type="ECO:0000313" key="3">
    <source>
        <dbReference type="Proteomes" id="UP000249363"/>
    </source>
</evidence>
<name>A0A364L6M0_TALAM</name>
<dbReference type="OrthoDB" id="4523539at2759"/>